<protein>
    <submittedName>
        <fullName evidence="1">Uncharacterized protein</fullName>
    </submittedName>
</protein>
<accession>A0A5M8P0W4</accession>
<dbReference type="AlphaFoldDB" id="A0A5M8P0W4"/>
<comment type="caution">
    <text evidence="1">The sequence shown here is derived from an EMBL/GenBank/DDBJ whole genome shotgun (WGS) entry which is preliminary data.</text>
</comment>
<evidence type="ECO:0000313" key="1">
    <source>
        <dbReference type="EMBL" id="KAA6302067.1"/>
    </source>
</evidence>
<proteinExistence type="predicted"/>
<sequence length="76" mass="8766">MKFKNFKLLYLDANSVKSKNGLSDNKYISAALVRFNNLWQVNGLAAFLSGIEGMQNEENIRFYSGYTYSDFLPDRK</sequence>
<reference evidence="1 2" key="1">
    <citation type="submission" date="2019-03" db="EMBL/GenBank/DDBJ databases">
        <title>Single cell metagenomics reveals metabolic interactions within the superorganism composed of flagellate Streblomastix strix and complex community of Bacteroidetes bacteria on its surface.</title>
        <authorList>
            <person name="Treitli S.C."/>
            <person name="Kolisko M."/>
            <person name="Husnik F."/>
            <person name="Keeling P."/>
            <person name="Hampl V."/>
        </authorList>
    </citation>
    <scope>NUCLEOTIDE SEQUENCE [LARGE SCALE GENOMIC DNA]</scope>
    <source>
        <strain evidence="1">St1</strain>
    </source>
</reference>
<gene>
    <name evidence="1" type="ORF">EZS26_001668</name>
</gene>
<dbReference type="Proteomes" id="UP000324575">
    <property type="component" value="Unassembled WGS sequence"/>
</dbReference>
<evidence type="ECO:0000313" key="2">
    <source>
        <dbReference type="Proteomes" id="UP000324575"/>
    </source>
</evidence>
<name>A0A5M8P0W4_9BACT</name>
<dbReference type="EMBL" id="SNRX01000010">
    <property type="protein sequence ID" value="KAA6302067.1"/>
    <property type="molecule type" value="Genomic_DNA"/>
</dbReference>
<organism evidence="1 2">
    <name type="scientific">Candidatus Ordinivivax streblomastigis</name>
    <dbReference type="NCBI Taxonomy" id="2540710"/>
    <lineage>
        <taxon>Bacteria</taxon>
        <taxon>Pseudomonadati</taxon>
        <taxon>Bacteroidota</taxon>
        <taxon>Bacteroidia</taxon>
        <taxon>Bacteroidales</taxon>
        <taxon>Candidatus Ordinivivax</taxon>
    </lineage>
</organism>